<feature type="signal peptide" evidence="1">
    <location>
        <begin position="1"/>
        <end position="18"/>
    </location>
</feature>
<name>U2DVI6_9BACE</name>
<accession>U2DVI6</accession>
<evidence type="ECO:0000313" key="2">
    <source>
        <dbReference type="EMBL" id="ERI83796.1"/>
    </source>
</evidence>
<evidence type="ECO:0000313" key="3">
    <source>
        <dbReference type="Proteomes" id="UP000016496"/>
    </source>
</evidence>
<comment type="caution">
    <text evidence="2">The sequence shown here is derived from an EMBL/GenBank/DDBJ whole genome shotgun (WGS) entry which is preliminary data.</text>
</comment>
<gene>
    <name evidence="2" type="ORF">HMPREF1981_02553</name>
</gene>
<dbReference type="RefSeq" id="WP_021646099.1">
    <property type="nucleotide sequence ID" value="NZ_KE993135.1"/>
</dbReference>
<dbReference type="PROSITE" id="PS51257">
    <property type="entry name" value="PROKAR_LIPOPROTEIN"/>
    <property type="match status" value="1"/>
</dbReference>
<evidence type="ECO:0000256" key="1">
    <source>
        <dbReference type="SAM" id="SignalP"/>
    </source>
</evidence>
<dbReference type="HOGENOM" id="CLU_120947_0_0_10"/>
<sequence>MKITLFFASAMKAAFALAAVLILTSCSKDDDQPANIAIIDGEAIPLIGASIDYKHLSEGTYEILLTTAEKGSIYIMGNEEYHNGKTIDLTRKEPKHGRWHWSIEYRNSGTIFFTSGHPDYSHPVFKSGTLYMKRLDDTDETPVFEIRIKNGKIKNKDGYKDGKEHTISLHYKGKLMFLPPFWNRK</sequence>
<dbReference type="Proteomes" id="UP000016496">
    <property type="component" value="Unassembled WGS sequence"/>
</dbReference>
<dbReference type="PATRIC" id="fig|1321819.3.peg.2353"/>
<reference evidence="2 3" key="1">
    <citation type="submission" date="2013-08" db="EMBL/GenBank/DDBJ databases">
        <authorList>
            <person name="Weinstock G."/>
            <person name="Sodergren E."/>
            <person name="Wylie T."/>
            <person name="Fulton L."/>
            <person name="Fulton R."/>
            <person name="Fronick C."/>
            <person name="O'Laughlin M."/>
            <person name="Godfrey J."/>
            <person name="Miner T."/>
            <person name="Herter B."/>
            <person name="Appelbaum E."/>
            <person name="Cordes M."/>
            <person name="Lek S."/>
            <person name="Wollam A."/>
            <person name="Pepin K.H."/>
            <person name="Palsikar V.B."/>
            <person name="Mitreva M."/>
            <person name="Wilson R.K."/>
        </authorList>
    </citation>
    <scope>NUCLEOTIDE SEQUENCE [LARGE SCALE GENOMIC DNA]</scope>
    <source>
        <strain evidence="2 3">F0041</strain>
    </source>
</reference>
<dbReference type="AlphaFoldDB" id="U2DVI6"/>
<feature type="chain" id="PRO_5004626341" description="Lipocalin-like domain-containing protein" evidence="1">
    <location>
        <begin position="19"/>
        <end position="185"/>
    </location>
</feature>
<evidence type="ECO:0008006" key="4">
    <source>
        <dbReference type="Google" id="ProtNLM"/>
    </source>
</evidence>
<protein>
    <recommendedName>
        <fullName evidence="4">Lipocalin-like domain-containing protein</fullName>
    </recommendedName>
</protein>
<organism evidence="2 3">
    <name type="scientific">Bacteroides pyogenes F0041</name>
    <dbReference type="NCBI Taxonomy" id="1321819"/>
    <lineage>
        <taxon>Bacteria</taxon>
        <taxon>Pseudomonadati</taxon>
        <taxon>Bacteroidota</taxon>
        <taxon>Bacteroidia</taxon>
        <taxon>Bacteroidales</taxon>
        <taxon>Bacteroidaceae</taxon>
        <taxon>Bacteroides</taxon>
    </lineage>
</organism>
<dbReference type="EMBL" id="AWSV01000140">
    <property type="protein sequence ID" value="ERI83796.1"/>
    <property type="molecule type" value="Genomic_DNA"/>
</dbReference>
<keyword evidence="1" id="KW-0732">Signal</keyword>
<proteinExistence type="predicted"/>